<feature type="transmembrane region" description="Helical" evidence="1">
    <location>
        <begin position="336"/>
        <end position="352"/>
    </location>
</feature>
<comment type="caution">
    <text evidence="2">The sequence shown here is derived from an EMBL/GenBank/DDBJ whole genome shotgun (WGS) entry which is preliminary data.</text>
</comment>
<dbReference type="EMBL" id="JAHYXK010000008">
    <property type="protein sequence ID" value="MBW7467672.1"/>
    <property type="molecule type" value="Genomic_DNA"/>
</dbReference>
<feature type="transmembrane region" description="Helical" evidence="1">
    <location>
        <begin position="310"/>
        <end position="330"/>
    </location>
</feature>
<dbReference type="Proteomes" id="UP000813018">
    <property type="component" value="Unassembled WGS sequence"/>
</dbReference>
<gene>
    <name evidence="2" type="ORF">K0O23_11390</name>
</gene>
<keyword evidence="1" id="KW-1133">Transmembrane helix</keyword>
<dbReference type="Pfam" id="PF14897">
    <property type="entry name" value="EpsG"/>
    <property type="match status" value="1"/>
</dbReference>
<feature type="transmembrane region" description="Helical" evidence="1">
    <location>
        <begin position="187"/>
        <end position="213"/>
    </location>
</feature>
<protein>
    <submittedName>
        <fullName evidence="2">EpsG family protein</fullName>
    </submittedName>
</protein>
<dbReference type="RefSeq" id="WP_219877550.1">
    <property type="nucleotide sequence ID" value="NZ_JAHYXK010000008.1"/>
</dbReference>
<sequence>MSNISSNNKIFIYCIYFLSPLLSLLIAIKNYKASWSKNVLWLFVAFYGYTFVISNEGMDANRYRDQLILMGQSELSFDNFTSLLYSEETKYVDILQPLISFTVSLFTTDYKILFLVFAIIFGFFYSRNIWYLIRIADFKVKKEYIPLIITFAFIIGFWQINGFRMWTAAHIFFFGTIQYFFEGKSKGLLLAAFSVLVHFSFALPLLVIIVYILFKNRVHLYFVLFVLSFFLTEINLGAVRNVLIDIVPNIFSASIESYTNEDYANRINESLQSNNWYALYYVQALKWVIALCFGIVYIKSIVFIKNHKYLFSLYSFTLLFLTVANVMSLIPSGGRFISVANLFAIAFIISFLHQVPKEHYMRRLQVYMIPALVFYCIVSFRLGLDTIGMVTVLGNPVISIFFENDSALVDLIK</sequence>
<feature type="transmembrane region" description="Helical" evidence="1">
    <location>
        <begin position="144"/>
        <end position="160"/>
    </location>
</feature>
<feature type="transmembrane region" description="Helical" evidence="1">
    <location>
        <begin position="278"/>
        <end position="298"/>
    </location>
</feature>
<evidence type="ECO:0000313" key="2">
    <source>
        <dbReference type="EMBL" id="MBW7467672.1"/>
    </source>
</evidence>
<evidence type="ECO:0000313" key="3">
    <source>
        <dbReference type="Proteomes" id="UP000813018"/>
    </source>
</evidence>
<feature type="transmembrane region" description="Helical" evidence="1">
    <location>
        <begin position="220"/>
        <end position="239"/>
    </location>
</feature>
<keyword evidence="1" id="KW-0472">Membrane</keyword>
<feature type="transmembrane region" description="Helical" evidence="1">
    <location>
        <begin position="112"/>
        <end position="132"/>
    </location>
</feature>
<reference evidence="2 3" key="1">
    <citation type="journal article" date="2016" name="Int. J. Syst. Evol. Microbiol.">
        <title>Pontibacter aydingkolensis sp. nov., isolated from soil of a salt lake.</title>
        <authorList>
            <person name="Osman G."/>
            <person name="Zhang T."/>
            <person name="Lou K."/>
            <person name="Gao Y."/>
            <person name="Chang W."/>
            <person name="Lin Q."/>
            <person name="Yang H.M."/>
            <person name="Huo X.D."/>
            <person name="Wang N."/>
        </authorList>
    </citation>
    <scope>NUCLEOTIDE SEQUENCE [LARGE SCALE GENOMIC DNA]</scope>
    <source>
        <strain evidence="2 3">KACC 19255</strain>
    </source>
</reference>
<feature type="transmembrane region" description="Helical" evidence="1">
    <location>
        <begin position="364"/>
        <end position="384"/>
    </location>
</feature>
<organism evidence="2 3">
    <name type="scientific">Pontibacter aydingkolensis</name>
    <dbReference type="NCBI Taxonomy" id="1911536"/>
    <lineage>
        <taxon>Bacteria</taxon>
        <taxon>Pseudomonadati</taxon>
        <taxon>Bacteroidota</taxon>
        <taxon>Cytophagia</taxon>
        <taxon>Cytophagales</taxon>
        <taxon>Hymenobacteraceae</taxon>
        <taxon>Pontibacter</taxon>
    </lineage>
</organism>
<feature type="transmembrane region" description="Helical" evidence="1">
    <location>
        <begin position="10"/>
        <end position="28"/>
    </location>
</feature>
<proteinExistence type="predicted"/>
<dbReference type="InterPro" id="IPR049458">
    <property type="entry name" value="EpsG-like"/>
</dbReference>
<accession>A0ABS7CV14</accession>
<keyword evidence="3" id="KW-1185">Reference proteome</keyword>
<keyword evidence="1" id="KW-0812">Transmembrane</keyword>
<feature type="transmembrane region" description="Helical" evidence="1">
    <location>
        <begin position="40"/>
        <end position="58"/>
    </location>
</feature>
<evidence type="ECO:0000256" key="1">
    <source>
        <dbReference type="SAM" id="Phobius"/>
    </source>
</evidence>
<name>A0ABS7CV14_9BACT</name>